<proteinExistence type="predicted"/>
<dbReference type="EMBL" id="FQ312005">
    <property type="protein sequence ID" value="CBW27873.1"/>
    <property type="molecule type" value="Genomic_DNA"/>
</dbReference>
<dbReference type="eggNOG" id="ENOG50341X9">
    <property type="taxonomic scope" value="Bacteria"/>
</dbReference>
<name>E1WZT7_HALMS</name>
<dbReference type="KEGG" id="bmx:BMS_3116"/>
<accession>E1WZT7</accession>
<dbReference type="STRING" id="862908.BMS_3116"/>
<reference evidence="2" key="1">
    <citation type="journal article" date="2013" name="ISME J.">
        <title>A small predatory core genome in the divergent marine Bacteriovorax marinus SJ and the terrestrial Bdellovibrio bacteriovorus.</title>
        <authorList>
            <person name="Crossman L.C."/>
            <person name="Chen H."/>
            <person name="Cerdeno-Tarraga A.M."/>
            <person name="Brooks K."/>
            <person name="Quail M.A."/>
            <person name="Pineiro S.A."/>
            <person name="Hobley L."/>
            <person name="Sockett R.E."/>
            <person name="Bentley S.D."/>
            <person name="Parkhill J."/>
            <person name="Williams H.N."/>
            <person name="Stine O.C."/>
        </authorList>
    </citation>
    <scope>NUCLEOTIDE SEQUENCE [LARGE SCALE GENOMIC DNA]</scope>
    <source>
        <strain evidence="2">ATCC BAA-682 / DSM 15412 / SJ</strain>
    </source>
</reference>
<evidence type="ECO:0000313" key="2">
    <source>
        <dbReference type="Proteomes" id="UP000008963"/>
    </source>
</evidence>
<protein>
    <submittedName>
        <fullName evidence="1">Exported protein</fullName>
    </submittedName>
</protein>
<dbReference type="Proteomes" id="UP000008963">
    <property type="component" value="Chromosome"/>
</dbReference>
<sequence>MAAIMKSKLMVFTSIFIALLLIYLLSPTQKFTKKNIEVNSITFREYRDVIKRNCSSCHDYYLEMSEEQWVESNLVTPSSPAQSRVYSAIRGSNVGGDEDMPPKKSISKDDLETVKTWIHDLKKYSNKFSISKKEHLEIKFSKNKELTPIEVFERCFIQIAGKRPSRRDPLYKKVKQDQLKPSKACLLALQESSFLAENRNISKDTSQSIRDNFHRFFTSWYSNYSYYRAGATFLTHDIHPRDSSALLMSYVLWKNKPFKDILLTEGTLQAIRKSNSKNNTHLFFESPLEIREFEQYRYGDTKKKGLSRNWSPKWLPRGEIVDIVKKESFQKTPWYVNRDMNVFLFKSPLTLDKDLVGANTTQAYILNNMGRDPGEINNGGLVIPRTWSRKVLNDFLCRDLPAVRIEDTVKYVQRDSKIKFRSKSSCMQCHTTIDPMAGVIRNSQAVYTSSAGDSSIHIRYFKVSEPKSNNLLTDVDRKFHLRPPTGRFIYRNNNGNLIDQEFNNIHELNKIIISSDDFYQCATKKVLYYMTGIDINLEDNIFNKDLDKRSTYLLSVLKDLSEKFKKSGDMKLLIYDIINTDLYQQEDFGGLR</sequence>
<dbReference type="PATRIC" id="fig|862908.3.peg.2979"/>
<gene>
    <name evidence="1" type="ordered locus">BMS_3116</name>
</gene>
<organism evidence="1 2">
    <name type="scientific">Halobacteriovorax marinus (strain ATCC BAA-682 / DSM 15412 / SJ)</name>
    <name type="common">Bacteriovorax marinus</name>
    <dbReference type="NCBI Taxonomy" id="862908"/>
    <lineage>
        <taxon>Bacteria</taxon>
        <taxon>Pseudomonadati</taxon>
        <taxon>Bdellovibrionota</taxon>
        <taxon>Bacteriovoracia</taxon>
        <taxon>Bacteriovoracales</taxon>
        <taxon>Halobacteriovoraceae</taxon>
        <taxon>Halobacteriovorax</taxon>
    </lineage>
</organism>
<evidence type="ECO:0000313" key="1">
    <source>
        <dbReference type="EMBL" id="CBW27873.1"/>
    </source>
</evidence>
<keyword evidence="2" id="KW-1185">Reference proteome</keyword>
<dbReference type="AlphaFoldDB" id="E1WZT7"/>
<dbReference type="HOGENOM" id="CLU_460627_0_0_7"/>